<dbReference type="RefSeq" id="WP_066380543.1">
    <property type="nucleotide sequence ID" value="NZ_LTAZ01000004.1"/>
</dbReference>
<proteinExistence type="predicted"/>
<dbReference type="EMBL" id="LTAZ01000004">
    <property type="protein sequence ID" value="KYH26099.1"/>
    <property type="molecule type" value="Genomic_DNA"/>
</dbReference>
<sequence length="124" mass="13153">MVEERLADGTRIAQLLASEVDGRVAGILDTLSVRGANPEVEPTANGAFAYAIEADGDRLAAVYVHPDRAHVEFSASETVVEAAESEGLRVRPKATRPPKTLVFVEDGAQVKRAVSVLGRAVQSN</sequence>
<protein>
    <recommendedName>
        <fullName evidence="1">DUF7993 domain-containing protein</fullName>
    </recommendedName>
</protein>
<evidence type="ECO:0000313" key="2">
    <source>
        <dbReference type="EMBL" id="KYH26099.1"/>
    </source>
</evidence>
<gene>
    <name evidence="2" type="ORF">HAPAU_11910</name>
</gene>
<reference evidence="2 3" key="1">
    <citation type="submission" date="2016-02" db="EMBL/GenBank/DDBJ databases">
        <title>Genome sequence of Halalkalicoccus paucihalophilus DSM 24557.</title>
        <authorList>
            <person name="Poehlein A."/>
            <person name="Daniel R."/>
        </authorList>
    </citation>
    <scope>NUCLEOTIDE SEQUENCE [LARGE SCALE GENOMIC DNA]</scope>
    <source>
        <strain evidence="2 3">DSM 24557</strain>
    </source>
</reference>
<keyword evidence="3" id="KW-1185">Reference proteome</keyword>
<dbReference type="Pfam" id="PF25956">
    <property type="entry name" value="DUF7993"/>
    <property type="match status" value="1"/>
</dbReference>
<dbReference type="PATRIC" id="fig|1008153.3.peg.1198"/>
<evidence type="ECO:0000313" key="3">
    <source>
        <dbReference type="Proteomes" id="UP000075321"/>
    </source>
</evidence>
<comment type="caution">
    <text evidence="2">The sequence shown here is derived from an EMBL/GenBank/DDBJ whole genome shotgun (WGS) entry which is preliminary data.</text>
</comment>
<accession>A0A151AEL8</accession>
<feature type="domain" description="DUF7993" evidence="1">
    <location>
        <begin position="1"/>
        <end position="122"/>
    </location>
</feature>
<dbReference type="AlphaFoldDB" id="A0A151AEL8"/>
<evidence type="ECO:0000259" key="1">
    <source>
        <dbReference type="Pfam" id="PF25956"/>
    </source>
</evidence>
<dbReference type="Proteomes" id="UP000075321">
    <property type="component" value="Unassembled WGS sequence"/>
</dbReference>
<dbReference type="OrthoDB" id="242585at2157"/>
<dbReference type="InterPro" id="IPR058306">
    <property type="entry name" value="DUF7993"/>
</dbReference>
<organism evidence="2 3">
    <name type="scientific">Halalkalicoccus paucihalophilus</name>
    <dbReference type="NCBI Taxonomy" id="1008153"/>
    <lineage>
        <taxon>Archaea</taxon>
        <taxon>Methanobacteriati</taxon>
        <taxon>Methanobacteriota</taxon>
        <taxon>Stenosarchaea group</taxon>
        <taxon>Halobacteria</taxon>
        <taxon>Halobacteriales</taxon>
        <taxon>Halococcaceae</taxon>
        <taxon>Halalkalicoccus</taxon>
    </lineage>
</organism>
<name>A0A151AEL8_9EURY</name>